<feature type="non-terminal residue" evidence="1">
    <location>
        <position position="1"/>
    </location>
</feature>
<dbReference type="Proteomes" id="UP000265520">
    <property type="component" value="Unassembled WGS sequence"/>
</dbReference>
<dbReference type="AlphaFoldDB" id="A0A392RQ71"/>
<protein>
    <submittedName>
        <fullName evidence="1">Uncharacterized protein</fullName>
    </submittedName>
</protein>
<evidence type="ECO:0000313" key="1">
    <source>
        <dbReference type="EMBL" id="MCI37706.1"/>
    </source>
</evidence>
<comment type="caution">
    <text evidence="1">The sequence shown here is derived from an EMBL/GenBank/DDBJ whole genome shotgun (WGS) entry which is preliminary data.</text>
</comment>
<keyword evidence="2" id="KW-1185">Reference proteome</keyword>
<proteinExistence type="predicted"/>
<organism evidence="1 2">
    <name type="scientific">Trifolium medium</name>
    <dbReference type="NCBI Taxonomy" id="97028"/>
    <lineage>
        <taxon>Eukaryota</taxon>
        <taxon>Viridiplantae</taxon>
        <taxon>Streptophyta</taxon>
        <taxon>Embryophyta</taxon>
        <taxon>Tracheophyta</taxon>
        <taxon>Spermatophyta</taxon>
        <taxon>Magnoliopsida</taxon>
        <taxon>eudicotyledons</taxon>
        <taxon>Gunneridae</taxon>
        <taxon>Pentapetalae</taxon>
        <taxon>rosids</taxon>
        <taxon>fabids</taxon>
        <taxon>Fabales</taxon>
        <taxon>Fabaceae</taxon>
        <taxon>Papilionoideae</taxon>
        <taxon>50 kb inversion clade</taxon>
        <taxon>NPAAA clade</taxon>
        <taxon>Hologalegina</taxon>
        <taxon>IRL clade</taxon>
        <taxon>Trifolieae</taxon>
        <taxon>Trifolium</taxon>
    </lineage>
</organism>
<sequence>GIGICEAKWFKGRVKEELKTEETQGVVGIFNEDVCPECLNGVVFVFG</sequence>
<accession>A0A392RQ71</accession>
<name>A0A392RQ71_9FABA</name>
<dbReference type="EMBL" id="LXQA010247464">
    <property type="protein sequence ID" value="MCI37706.1"/>
    <property type="molecule type" value="Genomic_DNA"/>
</dbReference>
<reference evidence="1 2" key="1">
    <citation type="journal article" date="2018" name="Front. Plant Sci.">
        <title>Red Clover (Trifolium pratense) and Zigzag Clover (T. medium) - A Picture of Genomic Similarities and Differences.</title>
        <authorList>
            <person name="Dluhosova J."/>
            <person name="Istvanek J."/>
            <person name="Nedelnik J."/>
            <person name="Repkova J."/>
        </authorList>
    </citation>
    <scope>NUCLEOTIDE SEQUENCE [LARGE SCALE GENOMIC DNA]</scope>
    <source>
        <strain evidence="2">cv. 10/8</strain>
        <tissue evidence="1">Leaf</tissue>
    </source>
</reference>
<evidence type="ECO:0000313" key="2">
    <source>
        <dbReference type="Proteomes" id="UP000265520"/>
    </source>
</evidence>